<reference evidence="3 4" key="1">
    <citation type="submission" date="2018-03" db="EMBL/GenBank/DDBJ databases">
        <title>Genomic Encyclopedia of Archaeal and Bacterial Type Strains, Phase II (KMG-II): from individual species to whole genera.</title>
        <authorList>
            <person name="Goeker M."/>
        </authorList>
    </citation>
    <scope>NUCLEOTIDE SEQUENCE [LARGE SCALE GENOMIC DNA]</scope>
    <source>
        <strain evidence="3 4">DSM 45348</strain>
    </source>
</reference>
<dbReference type="InterPro" id="IPR006311">
    <property type="entry name" value="TAT_signal"/>
</dbReference>
<keyword evidence="2" id="KW-1133">Transmembrane helix</keyword>
<name>A0A2T0S7G0_9ACTN</name>
<keyword evidence="2" id="KW-0472">Membrane</keyword>
<protein>
    <submittedName>
        <fullName evidence="3">Uncharacterized protein</fullName>
    </submittedName>
</protein>
<dbReference type="RefSeq" id="WP_106127006.1">
    <property type="nucleotide sequence ID" value="NZ_PVZG01000006.1"/>
</dbReference>
<feature type="region of interest" description="Disordered" evidence="1">
    <location>
        <begin position="1"/>
        <end position="26"/>
    </location>
</feature>
<feature type="compositionally biased region" description="Basic and acidic residues" evidence="1">
    <location>
        <begin position="11"/>
        <end position="26"/>
    </location>
</feature>
<dbReference type="EMBL" id="PVZG01000006">
    <property type="protein sequence ID" value="PRY29346.1"/>
    <property type="molecule type" value="Genomic_DNA"/>
</dbReference>
<evidence type="ECO:0000313" key="4">
    <source>
        <dbReference type="Proteomes" id="UP000239209"/>
    </source>
</evidence>
<dbReference type="PROSITE" id="PS51318">
    <property type="entry name" value="TAT"/>
    <property type="match status" value="1"/>
</dbReference>
<dbReference type="AlphaFoldDB" id="A0A2T0S7G0"/>
<evidence type="ECO:0000256" key="2">
    <source>
        <dbReference type="SAM" id="Phobius"/>
    </source>
</evidence>
<sequence length="238" mass="26004">MNDTVTTALRRLRDADPATGHPDPHEPSARAMLDRVLHAPDAPVPARPRQTRRRLVLAAAAVAAAVSASGLVIVQPWSQGSRAVAYTVERQGDGSVRVSVKVDQIDDLERLNADLARANARTVFFEGQADCREKLRRHPDFVTQREPVPVGNGESVLNGIIVFPDPMNRELPFWVISPDRIPPGATLVVSFQKLYPVPDAENPNPPRDQTGLGWREDVVTEVPSCVAWQDPLAGKIGN</sequence>
<proteinExistence type="predicted"/>
<comment type="caution">
    <text evidence="3">The sequence shown here is derived from an EMBL/GenBank/DDBJ whole genome shotgun (WGS) entry which is preliminary data.</text>
</comment>
<dbReference type="Proteomes" id="UP000239209">
    <property type="component" value="Unassembled WGS sequence"/>
</dbReference>
<accession>A0A2T0S7G0</accession>
<keyword evidence="2" id="KW-0812">Transmembrane</keyword>
<gene>
    <name evidence="3" type="ORF">CLV70_10663</name>
</gene>
<evidence type="ECO:0000256" key="1">
    <source>
        <dbReference type="SAM" id="MobiDB-lite"/>
    </source>
</evidence>
<feature type="transmembrane region" description="Helical" evidence="2">
    <location>
        <begin position="55"/>
        <end position="77"/>
    </location>
</feature>
<evidence type="ECO:0000313" key="3">
    <source>
        <dbReference type="EMBL" id="PRY29346.1"/>
    </source>
</evidence>
<keyword evidence="4" id="KW-1185">Reference proteome</keyword>
<organism evidence="3 4">
    <name type="scientific">Pseudosporangium ferrugineum</name>
    <dbReference type="NCBI Taxonomy" id="439699"/>
    <lineage>
        <taxon>Bacteria</taxon>
        <taxon>Bacillati</taxon>
        <taxon>Actinomycetota</taxon>
        <taxon>Actinomycetes</taxon>
        <taxon>Micromonosporales</taxon>
        <taxon>Micromonosporaceae</taxon>
        <taxon>Pseudosporangium</taxon>
    </lineage>
</organism>